<dbReference type="InterPro" id="IPR011335">
    <property type="entry name" value="Restrct_endonuc-II-like"/>
</dbReference>
<evidence type="ECO:0000313" key="3">
    <source>
        <dbReference type="Proteomes" id="UP000317940"/>
    </source>
</evidence>
<dbReference type="SUPFAM" id="SSF52980">
    <property type="entry name" value="Restriction endonuclease-like"/>
    <property type="match status" value="1"/>
</dbReference>
<evidence type="ECO:0000259" key="1">
    <source>
        <dbReference type="Pfam" id="PF05685"/>
    </source>
</evidence>
<reference evidence="2 3" key="1">
    <citation type="submission" date="2019-06" db="EMBL/GenBank/DDBJ databases">
        <title>Sequencing the genomes of 1000 actinobacteria strains.</title>
        <authorList>
            <person name="Klenk H.-P."/>
        </authorList>
    </citation>
    <scope>NUCLEOTIDE SEQUENCE [LARGE SCALE GENOMIC DNA]</scope>
    <source>
        <strain evidence="2 3">DSM 44826</strain>
    </source>
</reference>
<dbReference type="OrthoDB" id="4537149at2"/>
<dbReference type="CDD" id="cd06260">
    <property type="entry name" value="DUF820-like"/>
    <property type="match status" value="1"/>
</dbReference>
<dbReference type="AlphaFoldDB" id="A0A561UL57"/>
<gene>
    <name evidence="2" type="ORF">FHX73_113970</name>
</gene>
<dbReference type="PANTHER" id="PTHR35400">
    <property type="entry name" value="SLR1083 PROTEIN"/>
    <property type="match status" value="1"/>
</dbReference>
<keyword evidence="2" id="KW-0378">Hydrolase</keyword>
<proteinExistence type="predicted"/>
<dbReference type="Pfam" id="PF05685">
    <property type="entry name" value="Uma2"/>
    <property type="match status" value="1"/>
</dbReference>
<dbReference type="InterPro" id="IPR012296">
    <property type="entry name" value="Nuclease_put_TT1808"/>
</dbReference>
<evidence type="ECO:0000313" key="2">
    <source>
        <dbReference type="EMBL" id="TWG00101.1"/>
    </source>
</evidence>
<dbReference type="Gene3D" id="3.90.1570.10">
    <property type="entry name" value="tt1808, chain A"/>
    <property type="match status" value="1"/>
</dbReference>
<accession>A0A561UL57</accession>
<sequence length="178" mass="19143">MSRLFENWEPPEGVKAELLRGEIVLVGGQDVVHNLAVTEVQNGIPDARWHRVTTQDVLIPSDGSEPQPDLVVCDRGAVAGAGRAVPASAVTLVVEVVSRSSVDRDYRTKRHLYAEGGIPAYLIVDPLRGGCVLLSEPRTDAPGGEPDYLLERSAGFGDPLPVDVLGLILDTSEFQTYS</sequence>
<name>A0A561UL57_9ACTN</name>
<dbReference type="GO" id="GO:0004519">
    <property type="term" value="F:endonuclease activity"/>
    <property type="evidence" value="ECO:0007669"/>
    <property type="project" value="UniProtKB-KW"/>
</dbReference>
<keyword evidence="2" id="KW-0540">Nuclease</keyword>
<comment type="caution">
    <text evidence="2">The sequence shown here is derived from an EMBL/GenBank/DDBJ whole genome shotgun (WGS) entry which is preliminary data.</text>
</comment>
<keyword evidence="3" id="KW-1185">Reference proteome</keyword>
<dbReference type="RefSeq" id="WP_145906247.1">
    <property type="nucleotide sequence ID" value="NZ_BAAAMZ010000016.1"/>
</dbReference>
<dbReference type="EMBL" id="VIWT01000001">
    <property type="protein sequence ID" value="TWG00101.1"/>
    <property type="molecule type" value="Genomic_DNA"/>
</dbReference>
<feature type="domain" description="Putative restriction endonuclease" evidence="1">
    <location>
        <begin position="5"/>
        <end position="137"/>
    </location>
</feature>
<dbReference type="PANTHER" id="PTHR35400:SF3">
    <property type="entry name" value="SLL1072 PROTEIN"/>
    <property type="match status" value="1"/>
</dbReference>
<organism evidence="2 3">
    <name type="scientific">Kitasatospora viridis</name>
    <dbReference type="NCBI Taxonomy" id="281105"/>
    <lineage>
        <taxon>Bacteria</taxon>
        <taxon>Bacillati</taxon>
        <taxon>Actinomycetota</taxon>
        <taxon>Actinomycetes</taxon>
        <taxon>Kitasatosporales</taxon>
        <taxon>Streptomycetaceae</taxon>
        <taxon>Kitasatospora</taxon>
    </lineage>
</organism>
<dbReference type="Proteomes" id="UP000317940">
    <property type="component" value="Unassembled WGS sequence"/>
</dbReference>
<keyword evidence="2" id="KW-0255">Endonuclease</keyword>
<dbReference type="InterPro" id="IPR008538">
    <property type="entry name" value="Uma2"/>
</dbReference>
<protein>
    <submittedName>
        <fullName evidence="2">Uma2 family endonuclease</fullName>
    </submittedName>
</protein>